<dbReference type="Pfam" id="PF07484">
    <property type="entry name" value="Collar"/>
    <property type="match status" value="1"/>
</dbReference>
<protein>
    <submittedName>
        <fullName evidence="2">Phage tail protein</fullName>
    </submittedName>
</protein>
<dbReference type="InterPro" id="IPR037053">
    <property type="entry name" value="Phage_tail_collar_dom_sf"/>
</dbReference>
<keyword evidence="3" id="KW-1185">Reference proteome</keyword>
<sequence length="192" mass="20253">MFIESYIGIVVPFAGIRLPNNWMFCQGQLLPISQYDALFSLLDTTFGGNGVTTFALPNLCGRVAVHAGQGPQGHYYIPGEMGGHETVMITVDNLPQHTHQLTGNLTAKPSCADSKGTTNIPTGLYPAIINGGSAQYSNGISDTISMGEATITTATPPAPVVNGESKEPVNTLSPYLTLNYIICVAGIYPPHG</sequence>
<evidence type="ECO:0000259" key="1">
    <source>
        <dbReference type="Pfam" id="PF07484"/>
    </source>
</evidence>
<dbReference type="Proteomes" id="UP000306918">
    <property type="component" value="Unassembled WGS sequence"/>
</dbReference>
<dbReference type="RefSeq" id="WP_136578294.1">
    <property type="nucleotide sequence ID" value="NZ_STFF01000004.1"/>
</dbReference>
<accession>A0A4S8HUL7</accession>
<name>A0A4S8HUL7_9BACT</name>
<organism evidence="2 3">
    <name type="scientific">Niastella caeni</name>
    <dbReference type="NCBI Taxonomy" id="2569763"/>
    <lineage>
        <taxon>Bacteria</taxon>
        <taxon>Pseudomonadati</taxon>
        <taxon>Bacteroidota</taxon>
        <taxon>Chitinophagia</taxon>
        <taxon>Chitinophagales</taxon>
        <taxon>Chitinophagaceae</taxon>
        <taxon>Niastella</taxon>
    </lineage>
</organism>
<evidence type="ECO:0000313" key="3">
    <source>
        <dbReference type="Proteomes" id="UP000306918"/>
    </source>
</evidence>
<dbReference type="OrthoDB" id="9810174at2"/>
<dbReference type="AlphaFoldDB" id="A0A4S8HUL7"/>
<gene>
    <name evidence="2" type="ORF">FAM09_16825</name>
</gene>
<dbReference type="EMBL" id="STFF01000004">
    <property type="protein sequence ID" value="THU38339.1"/>
    <property type="molecule type" value="Genomic_DNA"/>
</dbReference>
<dbReference type="Gene3D" id="3.90.1340.10">
    <property type="entry name" value="Phage tail collar domain"/>
    <property type="match status" value="1"/>
</dbReference>
<dbReference type="InterPro" id="IPR011083">
    <property type="entry name" value="Phage_tail_collar_dom"/>
</dbReference>
<evidence type="ECO:0000313" key="2">
    <source>
        <dbReference type="EMBL" id="THU38339.1"/>
    </source>
</evidence>
<comment type="caution">
    <text evidence="2">The sequence shown here is derived from an EMBL/GenBank/DDBJ whole genome shotgun (WGS) entry which is preliminary data.</text>
</comment>
<proteinExistence type="predicted"/>
<feature type="domain" description="Phage tail collar" evidence="1">
    <location>
        <begin position="8"/>
        <end position="63"/>
    </location>
</feature>
<dbReference type="SUPFAM" id="SSF88874">
    <property type="entry name" value="Receptor-binding domain of short tail fibre protein gp12"/>
    <property type="match status" value="1"/>
</dbReference>
<reference evidence="2 3" key="1">
    <citation type="submission" date="2019-04" db="EMBL/GenBank/DDBJ databases">
        <title>Niastella caeni sp. nov., isolated from activated sludge.</title>
        <authorList>
            <person name="Sheng M."/>
        </authorList>
    </citation>
    <scope>NUCLEOTIDE SEQUENCE [LARGE SCALE GENOMIC DNA]</scope>
    <source>
        <strain evidence="2 3">HX-2-15</strain>
    </source>
</reference>